<protein>
    <submittedName>
        <fullName evidence="3">Uncharacterized protein</fullName>
    </submittedName>
</protein>
<dbReference type="Gene3D" id="1.50.10.10">
    <property type="match status" value="1"/>
</dbReference>
<feature type="binding site" evidence="2">
    <location>
        <position position="325"/>
    </location>
    <ligand>
        <name>Zn(2+)</name>
        <dbReference type="ChEBI" id="CHEBI:29105"/>
    </ligand>
</feature>
<keyword evidence="2" id="KW-0479">Metal-binding</keyword>
<dbReference type="InterPro" id="IPR020464">
    <property type="entry name" value="LanC-like_prot_euk"/>
</dbReference>
<dbReference type="PANTHER" id="PTHR12736:SF7">
    <property type="entry name" value="LANC-LIKE PROTEIN 3"/>
    <property type="match status" value="1"/>
</dbReference>
<dbReference type="InterPro" id="IPR012341">
    <property type="entry name" value="6hp_glycosidase-like_sf"/>
</dbReference>
<reference evidence="3" key="1">
    <citation type="submission" date="2021-01" db="EMBL/GenBank/DDBJ databases">
        <authorList>
            <person name="Corre E."/>
            <person name="Pelletier E."/>
            <person name="Niang G."/>
            <person name="Scheremetjew M."/>
            <person name="Finn R."/>
            <person name="Kale V."/>
            <person name="Holt S."/>
            <person name="Cochrane G."/>
            <person name="Meng A."/>
            <person name="Brown T."/>
            <person name="Cohen L."/>
        </authorList>
    </citation>
    <scope>NUCLEOTIDE SEQUENCE</scope>
    <source>
        <strain evidence="3">NIES-381</strain>
    </source>
</reference>
<evidence type="ECO:0000256" key="2">
    <source>
        <dbReference type="PIRSR" id="PIRSR607822-1"/>
    </source>
</evidence>
<dbReference type="GO" id="GO:0046872">
    <property type="term" value="F:metal ion binding"/>
    <property type="evidence" value="ECO:0007669"/>
    <property type="project" value="UniProtKB-KW"/>
</dbReference>
<dbReference type="GO" id="GO:0031179">
    <property type="term" value="P:peptide modification"/>
    <property type="evidence" value="ECO:0007669"/>
    <property type="project" value="InterPro"/>
</dbReference>
<dbReference type="CDD" id="cd04794">
    <property type="entry name" value="euk_LANCL"/>
    <property type="match status" value="1"/>
</dbReference>
<evidence type="ECO:0000313" key="3">
    <source>
        <dbReference type="EMBL" id="CAD9043475.1"/>
    </source>
</evidence>
<dbReference type="InterPro" id="IPR007822">
    <property type="entry name" value="LANC-like"/>
</dbReference>
<accession>A0A7S1JGL9</accession>
<dbReference type="PRINTS" id="PR01951">
    <property type="entry name" value="LANCEUKARYTE"/>
</dbReference>
<sequence length="402" mass="44289">MPIDDGRHFAVPESLDSIPLWDDVTVEKVKQYVLKAVELCTVDKAQSKTSIYTGECGAALLFFKLATIGGWGDPLKLVDRAHYHLQNCINLFSPKRVATFLEGSAGALALQATVCHFAEQLGMGGTAKKFGERLLALKDAVLSMDPEENELLYGRCGYLHSLLFVRKHLGDPSFGTQVAQAVIQQVLNTGMDEGATSLAFGFPLMYYWHSKCYLGACHGLCGIMYTLLQFLPELQLLPDAKHVMSRIRGCVDALLVQTLPSGNLRSSLGSDRDKLVQWCHGAPGMVPLLILCADVFQHPPYLTQARAFGDIVWQRGLLRKGLGLCHGIAGNGYVHLSLFRATGDEEYLRRAQYFALFGVENVGCLENVPDRPYSMFEGLMGHICFCADVLNPQGSSFWGYEV</sequence>
<comment type="similarity">
    <text evidence="1">Belongs to the LanC-like protein family.</text>
</comment>
<dbReference type="AlphaFoldDB" id="A0A7S1JGL9"/>
<feature type="binding site" evidence="2">
    <location>
        <position position="279"/>
    </location>
    <ligand>
        <name>Zn(2+)</name>
        <dbReference type="ChEBI" id="CHEBI:29105"/>
    </ligand>
</feature>
<organism evidence="3">
    <name type="scientific">Eutreptiella gymnastica</name>
    <dbReference type="NCBI Taxonomy" id="73025"/>
    <lineage>
        <taxon>Eukaryota</taxon>
        <taxon>Discoba</taxon>
        <taxon>Euglenozoa</taxon>
        <taxon>Euglenida</taxon>
        <taxon>Spirocuta</taxon>
        <taxon>Euglenophyceae</taxon>
        <taxon>Eutreptiales</taxon>
        <taxon>Eutreptiaceae</taxon>
        <taxon>Eutreptiella</taxon>
    </lineage>
</organism>
<dbReference type="GO" id="GO:0005886">
    <property type="term" value="C:plasma membrane"/>
    <property type="evidence" value="ECO:0007669"/>
    <property type="project" value="TreeGrafter"/>
</dbReference>
<dbReference type="GO" id="GO:0005975">
    <property type="term" value="P:carbohydrate metabolic process"/>
    <property type="evidence" value="ECO:0007669"/>
    <property type="project" value="InterPro"/>
</dbReference>
<keyword evidence="2" id="KW-0862">Zinc</keyword>
<dbReference type="SMART" id="SM01260">
    <property type="entry name" value="LANC_like"/>
    <property type="match status" value="1"/>
</dbReference>
<dbReference type="PRINTS" id="PR01950">
    <property type="entry name" value="LANCSUPER"/>
</dbReference>
<dbReference type="EMBL" id="HBGA01150454">
    <property type="protein sequence ID" value="CAD9043475.1"/>
    <property type="molecule type" value="Transcribed_RNA"/>
</dbReference>
<dbReference type="SUPFAM" id="SSF158745">
    <property type="entry name" value="LanC-like"/>
    <property type="match status" value="1"/>
</dbReference>
<evidence type="ECO:0000256" key="1">
    <source>
        <dbReference type="ARBA" id="ARBA00007179"/>
    </source>
</evidence>
<gene>
    <name evidence="3" type="ORF">EGYM00392_LOCUS54658</name>
</gene>
<dbReference type="PANTHER" id="PTHR12736">
    <property type="entry name" value="LANC-LIKE PROTEIN"/>
    <property type="match status" value="1"/>
</dbReference>
<feature type="binding site" evidence="2">
    <location>
        <position position="326"/>
    </location>
    <ligand>
        <name>Zn(2+)</name>
        <dbReference type="ChEBI" id="CHEBI:29105"/>
    </ligand>
</feature>
<name>A0A7S1JGL9_9EUGL</name>
<proteinExistence type="inferred from homology"/>
<dbReference type="Pfam" id="PF05147">
    <property type="entry name" value="LANC_like"/>
    <property type="match status" value="1"/>
</dbReference>